<dbReference type="Gene3D" id="3.30.1130.10">
    <property type="match status" value="2"/>
</dbReference>
<gene>
    <name evidence="9" type="ORF">BJY01DRAFT_205458</name>
</gene>
<dbReference type="SMART" id="SM00905">
    <property type="entry name" value="FolB"/>
    <property type="match status" value="1"/>
</dbReference>
<comment type="caution">
    <text evidence="9">The sequence shown here is derived from an EMBL/GenBank/DDBJ whole genome shotgun (WGS) entry which is preliminary data.</text>
</comment>
<dbReference type="PANTHER" id="PTHR42844:SF1">
    <property type="entry name" value="DIHYDRONEOPTERIN ALDOLASE 1-RELATED"/>
    <property type="match status" value="1"/>
</dbReference>
<dbReference type="Pfam" id="PF02152">
    <property type="entry name" value="FolB"/>
    <property type="match status" value="1"/>
</dbReference>
<comment type="similarity">
    <text evidence="3">Belongs to the DHNA family.</text>
</comment>
<evidence type="ECO:0000256" key="3">
    <source>
        <dbReference type="ARBA" id="ARBA00005708"/>
    </source>
</evidence>
<evidence type="ECO:0000256" key="1">
    <source>
        <dbReference type="ARBA" id="ARBA00001353"/>
    </source>
</evidence>
<evidence type="ECO:0000313" key="9">
    <source>
        <dbReference type="EMBL" id="KAL2854364.1"/>
    </source>
</evidence>
<evidence type="ECO:0000313" key="10">
    <source>
        <dbReference type="Proteomes" id="UP001610446"/>
    </source>
</evidence>
<dbReference type="PANTHER" id="PTHR42844">
    <property type="entry name" value="DIHYDRONEOPTERIN ALDOLASE 1-RELATED"/>
    <property type="match status" value="1"/>
</dbReference>
<organism evidence="9 10">
    <name type="scientific">Aspergillus pseudoustus</name>
    <dbReference type="NCBI Taxonomy" id="1810923"/>
    <lineage>
        <taxon>Eukaryota</taxon>
        <taxon>Fungi</taxon>
        <taxon>Dikarya</taxon>
        <taxon>Ascomycota</taxon>
        <taxon>Pezizomycotina</taxon>
        <taxon>Eurotiomycetes</taxon>
        <taxon>Eurotiomycetidae</taxon>
        <taxon>Eurotiales</taxon>
        <taxon>Aspergillaceae</taxon>
        <taxon>Aspergillus</taxon>
        <taxon>Aspergillus subgen. Nidulantes</taxon>
    </lineage>
</organism>
<keyword evidence="6" id="KW-0456">Lyase</keyword>
<dbReference type="EC" id="4.1.2.25" evidence="4"/>
<dbReference type="InterPro" id="IPR006157">
    <property type="entry name" value="FolB_dom"/>
</dbReference>
<dbReference type="NCBIfam" id="TIGR00526">
    <property type="entry name" value="folB_dom"/>
    <property type="match status" value="1"/>
</dbReference>
<evidence type="ECO:0000256" key="7">
    <source>
        <dbReference type="ARBA" id="ARBA00032903"/>
    </source>
</evidence>
<evidence type="ECO:0000256" key="2">
    <source>
        <dbReference type="ARBA" id="ARBA00005013"/>
    </source>
</evidence>
<dbReference type="SUPFAM" id="SSF55620">
    <property type="entry name" value="Tetrahydrobiopterin biosynthesis enzymes-like"/>
    <property type="match status" value="1"/>
</dbReference>
<evidence type="ECO:0000256" key="4">
    <source>
        <dbReference type="ARBA" id="ARBA00013043"/>
    </source>
</evidence>
<dbReference type="EMBL" id="JBFXLU010000015">
    <property type="protein sequence ID" value="KAL2854364.1"/>
    <property type="molecule type" value="Genomic_DNA"/>
</dbReference>
<evidence type="ECO:0000256" key="5">
    <source>
        <dbReference type="ARBA" id="ARBA00022909"/>
    </source>
</evidence>
<proteinExistence type="inferred from homology"/>
<dbReference type="Proteomes" id="UP001610446">
    <property type="component" value="Unassembled WGS sequence"/>
</dbReference>
<comment type="catalytic activity">
    <reaction evidence="1">
        <text>7,8-dihydroneopterin = 6-hydroxymethyl-7,8-dihydropterin + glycolaldehyde</text>
        <dbReference type="Rhea" id="RHEA:10540"/>
        <dbReference type="ChEBI" id="CHEBI:17001"/>
        <dbReference type="ChEBI" id="CHEBI:17071"/>
        <dbReference type="ChEBI" id="CHEBI:44841"/>
        <dbReference type="EC" id="4.1.2.25"/>
    </reaction>
</comment>
<comment type="pathway">
    <text evidence="2">Cofactor biosynthesis; tetrahydrofolate biosynthesis; 2-amino-4-hydroxy-6-hydroxymethyl-7,8-dihydropteridine diphosphate from 7,8-dihydroneopterin triphosphate: step 3/4.</text>
</comment>
<feature type="domain" description="Dihydroneopterin aldolase/epimerase" evidence="8">
    <location>
        <begin position="246"/>
        <end position="353"/>
    </location>
</feature>
<sequence>MAEQRVNVHIPSRPAVLDSVRLCNIQLPLPAAPDPWHRTKKSQPCTVSLKLSYSSAVAAADADDVSLSLDYGKLYRRLDEDIRHLGKPTEPTEPTEPTPAHHMISMDGSRREEMLGADVGQDMRLTAGIVANCGLGLLDETAAGIRRMAHVQHNRRRSSASASGGTQAQARAAVLNNSSSAPVSSGTPIDDVYGQCEVWLHLPKALLRAEDGLHYRSVTVWGYRQGTAGGDVTSSGRCPVVLEEEFRIEGIRCYCILGVNSHERVEKQAVVISLEFKGPGQLAWGSTVVDTYQAMTRAVAERVEETSFQTVEALATFVARIATVDFANERVKVRVEKPSALAFVERSGVEVTRSQAFFEKST</sequence>
<evidence type="ECO:0000259" key="8">
    <source>
        <dbReference type="SMART" id="SM00905"/>
    </source>
</evidence>
<dbReference type="InterPro" id="IPR006156">
    <property type="entry name" value="Dihydroneopterin_aldolase"/>
</dbReference>
<name>A0ABR4KQ12_9EURO</name>
<evidence type="ECO:0000256" key="6">
    <source>
        <dbReference type="ARBA" id="ARBA00023239"/>
    </source>
</evidence>
<keyword evidence="5" id="KW-0289">Folate biosynthesis</keyword>
<accession>A0ABR4KQ12</accession>
<protein>
    <recommendedName>
        <fullName evidence="4">dihydroneopterin aldolase</fullName>
        <ecNumber evidence="4">4.1.2.25</ecNumber>
    </recommendedName>
    <alternativeName>
        <fullName evidence="7">7,8-dihydroneopterin aldolase</fullName>
    </alternativeName>
</protein>
<reference evidence="9 10" key="1">
    <citation type="submission" date="2024-07" db="EMBL/GenBank/DDBJ databases">
        <title>Section-level genome sequencing and comparative genomics of Aspergillus sections Usti and Cavernicolus.</title>
        <authorList>
            <consortium name="Lawrence Berkeley National Laboratory"/>
            <person name="Nybo J.L."/>
            <person name="Vesth T.C."/>
            <person name="Theobald S."/>
            <person name="Frisvad J.C."/>
            <person name="Larsen T.O."/>
            <person name="Kjaerboelling I."/>
            <person name="Rothschild-Mancinelli K."/>
            <person name="Lyhne E.K."/>
            <person name="Kogle M.E."/>
            <person name="Barry K."/>
            <person name="Clum A."/>
            <person name="Na H."/>
            <person name="Ledsgaard L."/>
            <person name="Lin J."/>
            <person name="Lipzen A."/>
            <person name="Kuo A."/>
            <person name="Riley R."/>
            <person name="Mondo S."/>
            <person name="Labutti K."/>
            <person name="Haridas S."/>
            <person name="Pangalinan J."/>
            <person name="Salamov A.A."/>
            <person name="Simmons B.A."/>
            <person name="Magnuson J.K."/>
            <person name="Chen J."/>
            <person name="Drula E."/>
            <person name="Henrissat B."/>
            <person name="Wiebenga A."/>
            <person name="Lubbers R.J."/>
            <person name="Gomes A.C."/>
            <person name="Makela M.R."/>
            <person name="Stajich J."/>
            <person name="Grigoriev I.V."/>
            <person name="Mortensen U.H."/>
            <person name="De Vries R.P."/>
            <person name="Baker S.E."/>
            <person name="Andersen M.R."/>
        </authorList>
    </citation>
    <scope>NUCLEOTIDE SEQUENCE [LARGE SCALE GENOMIC DNA]</scope>
    <source>
        <strain evidence="9 10">CBS 123904</strain>
    </source>
</reference>
<keyword evidence="10" id="KW-1185">Reference proteome</keyword>
<dbReference type="InterPro" id="IPR043133">
    <property type="entry name" value="GTP-CH-I_C/QueF"/>
</dbReference>